<accession>A0A2K2CMH8</accession>
<evidence type="ECO:0000313" key="2">
    <source>
        <dbReference type="EnsemblPlants" id="PNT63226"/>
    </source>
</evidence>
<gene>
    <name evidence="1" type="ORF">BRADI_4g13225v3</name>
</gene>
<dbReference type="EMBL" id="CM000883">
    <property type="protein sequence ID" value="PNT63226.1"/>
    <property type="molecule type" value="Genomic_DNA"/>
</dbReference>
<keyword evidence="3" id="KW-1185">Reference proteome</keyword>
<protein>
    <submittedName>
        <fullName evidence="1 2">Uncharacterized protein</fullName>
    </submittedName>
</protein>
<organism evidence="1">
    <name type="scientific">Brachypodium distachyon</name>
    <name type="common">Purple false brome</name>
    <name type="synonym">Trachynia distachya</name>
    <dbReference type="NCBI Taxonomy" id="15368"/>
    <lineage>
        <taxon>Eukaryota</taxon>
        <taxon>Viridiplantae</taxon>
        <taxon>Streptophyta</taxon>
        <taxon>Embryophyta</taxon>
        <taxon>Tracheophyta</taxon>
        <taxon>Spermatophyta</taxon>
        <taxon>Magnoliopsida</taxon>
        <taxon>Liliopsida</taxon>
        <taxon>Poales</taxon>
        <taxon>Poaceae</taxon>
        <taxon>BOP clade</taxon>
        <taxon>Pooideae</taxon>
        <taxon>Stipodae</taxon>
        <taxon>Brachypodieae</taxon>
        <taxon>Brachypodium</taxon>
    </lineage>
</organism>
<dbReference type="Gramene" id="PNT63226">
    <property type="protein sequence ID" value="PNT63226"/>
    <property type="gene ID" value="BRADI_4g13225v3"/>
</dbReference>
<reference evidence="1 2" key="1">
    <citation type="journal article" date="2010" name="Nature">
        <title>Genome sequencing and analysis of the model grass Brachypodium distachyon.</title>
        <authorList>
            <consortium name="International Brachypodium Initiative"/>
        </authorList>
    </citation>
    <scope>NUCLEOTIDE SEQUENCE [LARGE SCALE GENOMIC DNA]</scope>
    <source>
        <strain evidence="1 2">Bd21</strain>
    </source>
</reference>
<name>A0A2K2CMH8_BRADI</name>
<dbReference type="AlphaFoldDB" id="A0A2K2CMH8"/>
<sequence>MMQVRIASGHRAGAAPLNQPMISVNFIVFGITIAEAPNEITGVEPAIEKTGRLPRFLSRRSCYIYRIEKSFFKIVAVENREFSFSVQNREVDSLFLCKIEKSFFKIVCCRE</sequence>
<reference evidence="2" key="3">
    <citation type="submission" date="2018-08" db="UniProtKB">
        <authorList>
            <consortium name="EnsemblPlants"/>
        </authorList>
    </citation>
    <scope>IDENTIFICATION</scope>
    <source>
        <strain evidence="2">cv. Bd21</strain>
    </source>
</reference>
<dbReference type="EnsemblPlants" id="PNT63226">
    <property type="protein sequence ID" value="PNT63226"/>
    <property type="gene ID" value="BRADI_4g13225v3"/>
</dbReference>
<dbReference type="InParanoid" id="A0A2K2CMH8"/>
<dbReference type="Proteomes" id="UP000008810">
    <property type="component" value="Chromosome 4"/>
</dbReference>
<reference evidence="1" key="2">
    <citation type="submission" date="2017-06" db="EMBL/GenBank/DDBJ databases">
        <title>WGS assembly of Brachypodium distachyon.</title>
        <authorList>
            <consortium name="The International Brachypodium Initiative"/>
            <person name="Lucas S."/>
            <person name="Harmon-Smith M."/>
            <person name="Lail K."/>
            <person name="Tice H."/>
            <person name="Grimwood J."/>
            <person name="Bruce D."/>
            <person name="Barry K."/>
            <person name="Shu S."/>
            <person name="Lindquist E."/>
            <person name="Wang M."/>
            <person name="Pitluck S."/>
            <person name="Vogel J.P."/>
            <person name="Garvin D.F."/>
            <person name="Mockler T.C."/>
            <person name="Schmutz J."/>
            <person name="Rokhsar D."/>
            <person name="Bevan M.W."/>
        </authorList>
    </citation>
    <scope>NUCLEOTIDE SEQUENCE</scope>
    <source>
        <strain evidence="1">Bd21</strain>
    </source>
</reference>
<evidence type="ECO:0000313" key="1">
    <source>
        <dbReference type="EMBL" id="PNT63226.1"/>
    </source>
</evidence>
<proteinExistence type="predicted"/>
<evidence type="ECO:0000313" key="3">
    <source>
        <dbReference type="Proteomes" id="UP000008810"/>
    </source>
</evidence>